<dbReference type="Pfam" id="PF00356">
    <property type="entry name" value="LacI"/>
    <property type="match status" value="1"/>
</dbReference>
<dbReference type="GO" id="GO:0003700">
    <property type="term" value="F:DNA-binding transcription factor activity"/>
    <property type="evidence" value="ECO:0007669"/>
    <property type="project" value="TreeGrafter"/>
</dbReference>
<accession>A0A380L149</accession>
<dbReference type="RefSeq" id="WP_018371648.1">
    <property type="nucleotide sequence ID" value="NZ_UHFR01000005.1"/>
</dbReference>
<keyword evidence="2" id="KW-0238">DNA-binding</keyword>
<sequence length="310" mass="34867">MANIRQIAKLSGYSVSSVSRVLNNHPHVSDEAREKILQVIRDLDYTPNILAKELSLGQTHKVGVVIPHTRHPYFTQLLNGLLDAAQASQHQLVLLPSQYNQELELSYLEQLRGHAFDSLIFTSRSVDLERIASYVKYGNIVCCEKVENQKIGSVYVNREPAYLQIYQYLKEQDFQNIALLLTRAEKQSATYRHNLSAYQKIYGKNKPPLIFERIANTKDAYKVAPQLAASDKIDCIFTNGDDVAAGVIRYYQEHGLSLPLTIGQENQISSQLLGIPTVDNKSYQLGQAAFAQALAEQADTVVLIAEFINR</sequence>
<dbReference type="PROSITE" id="PS50932">
    <property type="entry name" value="HTH_LACI_2"/>
    <property type="match status" value="1"/>
</dbReference>
<dbReference type="InterPro" id="IPR000843">
    <property type="entry name" value="HTH_LacI"/>
</dbReference>
<dbReference type="InterPro" id="IPR001761">
    <property type="entry name" value="Peripla_BP/Lac1_sug-bd_dom"/>
</dbReference>
<dbReference type="Pfam" id="PF00532">
    <property type="entry name" value="Peripla_BP_1"/>
    <property type="match status" value="1"/>
</dbReference>
<dbReference type="Proteomes" id="UP000254634">
    <property type="component" value="Unassembled WGS sequence"/>
</dbReference>
<dbReference type="Gene3D" id="1.10.260.40">
    <property type="entry name" value="lambda repressor-like DNA-binding domains"/>
    <property type="match status" value="1"/>
</dbReference>
<dbReference type="SMART" id="SM00354">
    <property type="entry name" value="HTH_LACI"/>
    <property type="match status" value="1"/>
</dbReference>
<feature type="domain" description="HTH lacI-type" evidence="4">
    <location>
        <begin position="2"/>
        <end position="56"/>
    </location>
</feature>
<dbReference type="GO" id="GO:0000976">
    <property type="term" value="F:transcription cis-regulatory region binding"/>
    <property type="evidence" value="ECO:0007669"/>
    <property type="project" value="TreeGrafter"/>
</dbReference>
<evidence type="ECO:0000256" key="2">
    <source>
        <dbReference type="ARBA" id="ARBA00023125"/>
    </source>
</evidence>
<evidence type="ECO:0000313" key="5">
    <source>
        <dbReference type="EMBL" id="SUN77074.1"/>
    </source>
</evidence>
<dbReference type="PANTHER" id="PTHR30146">
    <property type="entry name" value="LACI-RELATED TRANSCRIPTIONAL REPRESSOR"/>
    <property type="match status" value="1"/>
</dbReference>
<dbReference type="PANTHER" id="PTHR30146:SF105">
    <property type="entry name" value="CATABOLITE CONTROL PROTEIN B"/>
    <property type="match status" value="1"/>
</dbReference>
<evidence type="ECO:0000259" key="4">
    <source>
        <dbReference type="PROSITE" id="PS50932"/>
    </source>
</evidence>
<evidence type="ECO:0000256" key="1">
    <source>
        <dbReference type="ARBA" id="ARBA00023015"/>
    </source>
</evidence>
<keyword evidence="1" id="KW-0805">Transcription regulation</keyword>
<dbReference type="InterPro" id="IPR010982">
    <property type="entry name" value="Lambda_DNA-bd_dom_sf"/>
</dbReference>
<proteinExistence type="predicted"/>
<dbReference type="AlphaFoldDB" id="A0A380L149"/>
<dbReference type="CDD" id="cd06286">
    <property type="entry name" value="PBP1_CcpB-like"/>
    <property type="match status" value="1"/>
</dbReference>
<dbReference type="STRING" id="1123307.GCA_000380065_00948"/>
<dbReference type="InterPro" id="IPR028082">
    <property type="entry name" value="Peripla_BP_I"/>
</dbReference>
<dbReference type="OrthoDB" id="9775106at2"/>
<gene>
    <name evidence="5" type="primary">ccpB</name>
    <name evidence="5" type="ORF">NCTC13765_01596</name>
</gene>
<dbReference type="CDD" id="cd01392">
    <property type="entry name" value="HTH_LacI"/>
    <property type="match status" value="1"/>
</dbReference>
<evidence type="ECO:0000256" key="3">
    <source>
        <dbReference type="ARBA" id="ARBA00023163"/>
    </source>
</evidence>
<dbReference type="SUPFAM" id="SSF53822">
    <property type="entry name" value="Periplasmic binding protein-like I"/>
    <property type="match status" value="1"/>
</dbReference>
<keyword evidence="3" id="KW-0804">Transcription</keyword>
<organism evidence="5 6">
    <name type="scientific">Streptococcus massiliensis</name>
    <dbReference type="NCBI Taxonomy" id="313439"/>
    <lineage>
        <taxon>Bacteria</taxon>
        <taxon>Bacillati</taxon>
        <taxon>Bacillota</taxon>
        <taxon>Bacilli</taxon>
        <taxon>Lactobacillales</taxon>
        <taxon>Streptococcaceae</taxon>
        <taxon>Streptococcus</taxon>
    </lineage>
</organism>
<dbReference type="Gene3D" id="3.40.50.2300">
    <property type="match status" value="2"/>
</dbReference>
<reference evidence="5" key="1">
    <citation type="submission" date="2018-06" db="EMBL/GenBank/DDBJ databases">
        <authorList>
            <consortium name="Pathogen Informatics"/>
            <person name="Doyle S."/>
        </authorList>
    </citation>
    <scope>NUCLEOTIDE SEQUENCE [LARGE SCALE GENOMIC DNA]</scope>
    <source>
        <strain evidence="5">NCTC13765</strain>
    </source>
</reference>
<dbReference type="EMBL" id="UHFR01000005">
    <property type="protein sequence ID" value="SUN77074.1"/>
    <property type="molecule type" value="Genomic_DNA"/>
</dbReference>
<keyword evidence="6" id="KW-1185">Reference proteome</keyword>
<name>A0A380L149_9STRE</name>
<dbReference type="SUPFAM" id="SSF47413">
    <property type="entry name" value="lambda repressor-like DNA-binding domains"/>
    <property type="match status" value="1"/>
</dbReference>
<protein>
    <submittedName>
        <fullName evidence="5">Sugar-binding transcriptional regulator, LacI family</fullName>
    </submittedName>
</protein>
<evidence type="ECO:0000313" key="6">
    <source>
        <dbReference type="Proteomes" id="UP000254634"/>
    </source>
</evidence>